<dbReference type="RefSeq" id="WP_004375238.1">
    <property type="nucleotide sequence ID" value="NZ_GG703889.1"/>
</dbReference>
<keyword evidence="1" id="KW-0472">Membrane</keyword>
<proteinExistence type="predicted"/>
<dbReference type="GO" id="GO:0016874">
    <property type="term" value="F:ligase activity"/>
    <property type="evidence" value="ECO:0007669"/>
    <property type="project" value="TreeGrafter"/>
</dbReference>
<keyword evidence="1" id="KW-0812">Transmembrane</keyword>
<dbReference type="PANTHER" id="PTHR30094">
    <property type="entry name" value="BIFUNCTIONAL GLUTATHIONYLSPERMIDINE SYNTHETASE/AMIDASE-RELATED"/>
    <property type="match status" value="1"/>
</dbReference>
<dbReference type="EMBL" id="ACUZ02000050">
    <property type="protein sequence ID" value="EFB30833.1"/>
    <property type="molecule type" value="Genomic_DNA"/>
</dbReference>
<organism evidence="3 4">
    <name type="scientific">Segatella oris F0302</name>
    <dbReference type="NCBI Taxonomy" id="649760"/>
    <lineage>
        <taxon>Bacteria</taxon>
        <taxon>Pseudomonadati</taxon>
        <taxon>Bacteroidota</taxon>
        <taxon>Bacteroidia</taxon>
        <taxon>Bacteroidales</taxon>
        <taxon>Prevotellaceae</taxon>
        <taxon>Segatella</taxon>
    </lineage>
</organism>
<evidence type="ECO:0000313" key="3">
    <source>
        <dbReference type="EMBL" id="EFB30833.1"/>
    </source>
</evidence>
<keyword evidence="1" id="KW-1133">Transmembrane helix</keyword>
<feature type="transmembrane region" description="Helical" evidence="1">
    <location>
        <begin position="6"/>
        <end position="24"/>
    </location>
</feature>
<dbReference type="Proteomes" id="UP000004079">
    <property type="component" value="Unassembled WGS sequence"/>
</dbReference>
<dbReference type="InterPro" id="IPR051705">
    <property type="entry name" value="Gsp_Synthetase/Amidase"/>
</dbReference>
<protein>
    <submittedName>
        <fullName evidence="3">CHAP domain protein</fullName>
    </submittedName>
</protein>
<dbReference type="AlphaFoldDB" id="D1QV28"/>
<gene>
    <name evidence="3" type="ORF">HMPREF0971_02865</name>
</gene>
<evidence type="ECO:0000313" key="4">
    <source>
        <dbReference type="Proteomes" id="UP000004079"/>
    </source>
</evidence>
<dbReference type="PANTHER" id="PTHR30094:SF0">
    <property type="entry name" value="BIFUNCTIONAL GLUTATHIONYLSPERMIDINE SYNTHETASE_AMIDASE-RELATED"/>
    <property type="match status" value="1"/>
</dbReference>
<evidence type="ECO:0000256" key="1">
    <source>
        <dbReference type="SAM" id="Phobius"/>
    </source>
</evidence>
<dbReference type="Gene3D" id="3.90.1720.10">
    <property type="entry name" value="endopeptidase domain like (from Nostoc punctiforme)"/>
    <property type="match status" value="1"/>
</dbReference>
<evidence type="ECO:0000259" key="2">
    <source>
        <dbReference type="PROSITE" id="PS50911"/>
    </source>
</evidence>
<dbReference type="PROSITE" id="PS50911">
    <property type="entry name" value="CHAP"/>
    <property type="match status" value="1"/>
</dbReference>
<name>D1QV28_9BACT</name>
<accession>D1QV28</accession>
<dbReference type="Pfam" id="PF05257">
    <property type="entry name" value="CHAP"/>
    <property type="match status" value="1"/>
</dbReference>
<sequence length="206" mass="23924">MVRKVISYTLFGITLLGIASYWVVTHTNLNPTLKRGLPIDSLNGVYVYYNGGTSQSSGRNVIDGYNVGIRYQCVEFVKRYYYLHYHHRMPDTYGNAKDFFDKKLSSGSLNTARGLFQYKNRDQVKPQKGDLLVFDSYIFNPYGHVAIVSNVTDKNIEIIQQNPGPWGRSRTNIELERTDRNWLIKDNRILGWLRIEGIRHNNILRK</sequence>
<comment type="caution">
    <text evidence="3">The sequence shown here is derived from an EMBL/GenBank/DDBJ whole genome shotgun (WGS) entry which is preliminary data.</text>
</comment>
<reference evidence="3 4" key="1">
    <citation type="submission" date="2009-11" db="EMBL/GenBank/DDBJ databases">
        <authorList>
            <person name="Weinstock G."/>
            <person name="Sodergren E."/>
            <person name="Clifton S."/>
            <person name="Fulton L."/>
            <person name="Fulton B."/>
            <person name="Courtney L."/>
            <person name="Fronick C."/>
            <person name="Harrison M."/>
            <person name="Strong C."/>
            <person name="Farmer C."/>
            <person name="Delahaunty K."/>
            <person name="Markovic C."/>
            <person name="Hall O."/>
            <person name="Minx P."/>
            <person name="Tomlinson C."/>
            <person name="Mitreva M."/>
            <person name="Nelson J."/>
            <person name="Hou S."/>
            <person name="Wollam A."/>
            <person name="Pepin K.H."/>
            <person name="Johnson M."/>
            <person name="Bhonagiri V."/>
            <person name="Nash W.E."/>
            <person name="Warren W."/>
            <person name="Chinwalla A."/>
            <person name="Mardis E.R."/>
            <person name="Wilson R.K."/>
        </authorList>
    </citation>
    <scope>NUCLEOTIDE SEQUENCE [LARGE SCALE GENOMIC DNA]</scope>
    <source>
        <strain evidence="3 4">F0302</strain>
    </source>
</reference>
<dbReference type="SUPFAM" id="SSF54001">
    <property type="entry name" value="Cysteine proteinases"/>
    <property type="match status" value="1"/>
</dbReference>
<feature type="domain" description="Peptidase C51" evidence="2">
    <location>
        <begin position="48"/>
        <end position="185"/>
    </location>
</feature>
<dbReference type="STRING" id="649760.HMPREF0971_02865"/>
<dbReference type="InterPro" id="IPR038765">
    <property type="entry name" value="Papain-like_cys_pep_sf"/>
</dbReference>
<dbReference type="InterPro" id="IPR007921">
    <property type="entry name" value="CHAP_dom"/>
</dbReference>
<dbReference type="HOGENOM" id="CLU_105421_0_0_10"/>